<keyword evidence="2" id="KW-0812">Transmembrane</keyword>
<gene>
    <name evidence="3" type="ORF">EK21DRAFT_84476</name>
</gene>
<dbReference type="Proteomes" id="UP000799777">
    <property type="component" value="Unassembled WGS sequence"/>
</dbReference>
<feature type="compositionally biased region" description="Polar residues" evidence="1">
    <location>
        <begin position="80"/>
        <end position="89"/>
    </location>
</feature>
<organism evidence="3 4">
    <name type="scientific">Setomelanomma holmii</name>
    <dbReference type="NCBI Taxonomy" id="210430"/>
    <lineage>
        <taxon>Eukaryota</taxon>
        <taxon>Fungi</taxon>
        <taxon>Dikarya</taxon>
        <taxon>Ascomycota</taxon>
        <taxon>Pezizomycotina</taxon>
        <taxon>Dothideomycetes</taxon>
        <taxon>Pleosporomycetidae</taxon>
        <taxon>Pleosporales</taxon>
        <taxon>Pleosporineae</taxon>
        <taxon>Phaeosphaeriaceae</taxon>
        <taxon>Setomelanomma</taxon>
    </lineage>
</organism>
<feature type="transmembrane region" description="Helical" evidence="2">
    <location>
        <begin position="12"/>
        <end position="31"/>
    </location>
</feature>
<evidence type="ECO:0000313" key="4">
    <source>
        <dbReference type="Proteomes" id="UP000799777"/>
    </source>
</evidence>
<proteinExistence type="predicted"/>
<keyword evidence="2" id="KW-0472">Membrane</keyword>
<protein>
    <submittedName>
        <fullName evidence="3">Uncharacterized protein</fullName>
    </submittedName>
</protein>
<dbReference type="EMBL" id="ML978157">
    <property type="protein sequence ID" value="KAF2035404.1"/>
    <property type="molecule type" value="Genomic_DNA"/>
</dbReference>
<feature type="compositionally biased region" description="Acidic residues" evidence="1">
    <location>
        <begin position="51"/>
        <end position="62"/>
    </location>
</feature>
<feature type="region of interest" description="Disordered" evidence="1">
    <location>
        <begin position="51"/>
        <end position="92"/>
    </location>
</feature>
<reference evidence="3" key="1">
    <citation type="journal article" date="2020" name="Stud. Mycol.">
        <title>101 Dothideomycetes genomes: a test case for predicting lifestyles and emergence of pathogens.</title>
        <authorList>
            <person name="Haridas S."/>
            <person name="Albert R."/>
            <person name="Binder M."/>
            <person name="Bloem J."/>
            <person name="Labutti K."/>
            <person name="Salamov A."/>
            <person name="Andreopoulos B."/>
            <person name="Baker S."/>
            <person name="Barry K."/>
            <person name="Bills G."/>
            <person name="Bluhm B."/>
            <person name="Cannon C."/>
            <person name="Castanera R."/>
            <person name="Culley D."/>
            <person name="Daum C."/>
            <person name="Ezra D."/>
            <person name="Gonzalez J."/>
            <person name="Henrissat B."/>
            <person name="Kuo A."/>
            <person name="Liang C."/>
            <person name="Lipzen A."/>
            <person name="Lutzoni F."/>
            <person name="Magnuson J."/>
            <person name="Mondo S."/>
            <person name="Nolan M."/>
            <person name="Ohm R."/>
            <person name="Pangilinan J."/>
            <person name="Park H.-J."/>
            <person name="Ramirez L."/>
            <person name="Alfaro M."/>
            <person name="Sun H."/>
            <person name="Tritt A."/>
            <person name="Yoshinaga Y."/>
            <person name="Zwiers L.-H."/>
            <person name="Turgeon B."/>
            <person name="Goodwin S."/>
            <person name="Spatafora J."/>
            <person name="Crous P."/>
            <person name="Grigoriev I."/>
        </authorList>
    </citation>
    <scope>NUCLEOTIDE SEQUENCE</scope>
    <source>
        <strain evidence="3">CBS 110217</strain>
    </source>
</reference>
<feature type="compositionally biased region" description="Basic and acidic residues" evidence="1">
    <location>
        <begin position="63"/>
        <end position="74"/>
    </location>
</feature>
<evidence type="ECO:0000256" key="2">
    <source>
        <dbReference type="SAM" id="Phobius"/>
    </source>
</evidence>
<evidence type="ECO:0000313" key="3">
    <source>
        <dbReference type="EMBL" id="KAF2035404.1"/>
    </source>
</evidence>
<comment type="caution">
    <text evidence="3">The sequence shown here is derived from an EMBL/GenBank/DDBJ whole genome shotgun (WGS) entry which is preliminary data.</text>
</comment>
<keyword evidence="2" id="KW-1133">Transmembrane helix</keyword>
<sequence>MSSTNNNTELTLQICFGIFGVLGTIITLASLHHRDSLGIVDTYNRHGDQDLEAGSDTFVDDDAPVRHNLGDRRPTLPPTYEQSSGSVPNTVVFEPSDANVSCDDLEHVKHAPSIVPS</sequence>
<dbReference type="OrthoDB" id="3693272at2759"/>
<accession>A0A9P4HJI2</accession>
<dbReference type="AlphaFoldDB" id="A0A9P4HJI2"/>
<name>A0A9P4HJI2_9PLEO</name>
<keyword evidence="4" id="KW-1185">Reference proteome</keyword>
<evidence type="ECO:0000256" key="1">
    <source>
        <dbReference type="SAM" id="MobiDB-lite"/>
    </source>
</evidence>